<keyword evidence="4 7" id="KW-1133">Transmembrane helix</keyword>
<proteinExistence type="predicted"/>
<dbReference type="AlphaFoldDB" id="A0A7G9YJX0"/>
<dbReference type="SUPFAM" id="SSF103501">
    <property type="entry name" value="Respiratory nitrate reductase 1 gamma chain"/>
    <property type="match status" value="1"/>
</dbReference>
<dbReference type="Pfam" id="PF02665">
    <property type="entry name" value="Nitrate_red_gam"/>
    <property type="match status" value="1"/>
</dbReference>
<dbReference type="GO" id="GO:0051912">
    <property type="term" value="F:CoB--CoM heterodisulfide reductase activity"/>
    <property type="evidence" value="ECO:0007669"/>
    <property type="project" value="UniProtKB-EC"/>
</dbReference>
<sequence length="270" mass="29854">MAEHMAEYYSGLSIDNTMTFQVALVIGFLAVIAAAAGILFQMSKWGYGSAGYGKGGQGGSIVAFLKLFLSQTFDKKHEQGVLTTLVMDILIQRRILKRSVLRWVMHITIFWGWIMLFLFSMGIFVVELLSKAGIYHAEVHPLVENFPLIVTLNSVFGYVLLFGVLIAIARRLFIKEVREGNTFYDTFLIWGLFVIVITGFISEGIRYAGTEHATALTDFWSLGISNAASPPAALFHVVISLLFCVAMIPFTKYIHIIATPLSILAKGGGE</sequence>
<accession>A0A7G9YJX0</accession>
<evidence type="ECO:0000256" key="4">
    <source>
        <dbReference type="ARBA" id="ARBA00022989"/>
    </source>
</evidence>
<dbReference type="Gene3D" id="1.20.950.20">
    <property type="entry name" value="Transmembrane di-heme cytochromes, Chain C"/>
    <property type="match status" value="1"/>
</dbReference>
<keyword evidence="2" id="KW-1003">Cell membrane</keyword>
<reference evidence="9" key="1">
    <citation type="submission" date="2020-06" db="EMBL/GenBank/DDBJ databases">
        <title>Unique genomic features of the anaerobic methanotrophic archaea.</title>
        <authorList>
            <person name="Chadwick G.L."/>
            <person name="Skennerton C.T."/>
            <person name="Laso-Perez R."/>
            <person name="Leu A.O."/>
            <person name="Speth D.R."/>
            <person name="Yu H."/>
            <person name="Morgan-Lang C."/>
            <person name="Hatzenpichler R."/>
            <person name="Goudeau D."/>
            <person name="Malmstrom R."/>
            <person name="Brazelton W.J."/>
            <person name="Woyke T."/>
            <person name="Hallam S.J."/>
            <person name="Tyson G.W."/>
            <person name="Wegener G."/>
            <person name="Boetius A."/>
            <person name="Orphan V."/>
        </authorList>
    </citation>
    <scope>NUCLEOTIDE SEQUENCE</scope>
</reference>
<organism evidence="9">
    <name type="scientific">Candidatus Methanogaster sp. ANME-2c ERB4</name>
    <dbReference type="NCBI Taxonomy" id="2759911"/>
    <lineage>
        <taxon>Archaea</taxon>
        <taxon>Methanobacteriati</taxon>
        <taxon>Methanobacteriota</taxon>
        <taxon>Stenosarchaea group</taxon>
        <taxon>Methanomicrobia</taxon>
        <taxon>Methanosarcinales</taxon>
        <taxon>ANME-2 cluster</taxon>
        <taxon>Candidatus Methanogasteraceae</taxon>
        <taxon>Candidatus Methanogaster</taxon>
    </lineage>
</organism>
<keyword evidence="3 7" id="KW-0812">Transmembrane</keyword>
<feature type="transmembrane region" description="Helical" evidence="7">
    <location>
        <begin position="181"/>
        <end position="201"/>
    </location>
</feature>
<protein>
    <submittedName>
        <fullName evidence="9">Dihydromethanophenazine:CoB--CoM heterodisulfide reductase subunit E</fullName>
        <ecNumber evidence="9">1.8.98.1</ecNumber>
    </submittedName>
</protein>
<dbReference type="InterPro" id="IPR036197">
    <property type="entry name" value="NarG-like_sf"/>
</dbReference>
<name>A0A7G9YJX0_9EURY</name>
<gene>
    <name evidence="9" type="primary">hdrE</name>
    <name evidence="9" type="ORF">COAANELE_00005</name>
</gene>
<evidence type="ECO:0000256" key="3">
    <source>
        <dbReference type="ARBA" id="ARBA00022692"/>
    </source>
</evidence>
<evidence type="ECO:0000256" key="7">
    <source>
        <dbReference type="SAM" id="Phobius"/>
    </source>
</evidence>
<feature type="transmembrane region" description="Helical" evidence="7">
    <location>
        <begin position="232"/>
        <end position="250"/>
    </location>
</feature>
<feature type="transmembrane region" description="Helical" evidence="7">
    <location>
        <begin position="146"/>
        <end position="169"/>
    </location>
</feature>
<evidence type="ECO:0000256" key="2">
    <source>
        <dbReference type="ARBA" id="ARBA00022475"/>
    </source>
</evidence>
<evidence type="ECO:0000256" key="1">
    <source>
        <dbReference type="ARBA" id="ARBA00004651"/>
    </source>
</evidence>
<comment type="subcellular location">
    <subcellularLocation>
        <location evidence="1">Cell membrane</location>
        <topology evidence="1">Multi-pass membrane protein</topology>
    </subcellularLocation>
</comment>
<dbReference type="InterPro" id="IPR023234">
    <property type="entry name" value="NarG-like_domain"/>
</dbReference>
<feature type="transmembrane region" description="Helical" evidence="7">
    <location>
        <begin position="103"/>
        <end position="126"/>
    </location>
</feature>
<evidence type="ECO:0000313" key="9">
    <source>
        <dbReference type="EMBL" id="QNO48304.1"/>
    </source>
</evidence>
<dbReference type="EC" id="1.8.98.1" evidence="9"/>
<feature type="transmembrane region" description="Helical" evidence="7">
    <location>
        <begin position="20"/>
        <end position="40"/>
    </location>
</feature>
<keyword evidence="5 9" id="KW-0560">Oxidoreductase</keyword>
<dbReference type="GO" id="GO:0005886">
    <property type="term" value="C:plasma membrane"/>
    <property type="evidence" value="ECO:0007669"/>
    <property type="project" value="UniProtKB-SubCell"/>
</dbReference>
<evidence type="ECO:0000256" key="5">
    <source>
        <dbReference type="ARBA" id="ARBA00023002"/>
    </source>
</evidence>
<evidence type="ECO:0000259" key="8">
    <source>
        <dbReference type="Pfam" id="PF02665"/>
    </source>
</evidence>
<feature type="domain" description="NarG-like" evidence="8">
    <location>
        <begin position="151"/>
        <end position="265"/>
    </location>
</feature>
<dbReference type="EMBL" id="MT631323">
    <property type="protein sequence ID" value="QNO48304.1"/>
    <property type="molecule type" value="Genomic_DNA"/>
</dbReference>
<evidence type="ECO:0000256" key="6">
    <source>
        <dbReference type="ARBA" id="ARBA00023136"/>
    </source>
</evidence>
<keyword evidence="6 7" id="KW-0472">Membrane</keyword>